<reference evidence="2 3" key="2">
    <citation type="submission" date="2020-03" db="EMBL/GenBank/DDBJ databases">
        <authorList>
            <person name="Ichikawa N."/>
            <person name="Kimura A."/>
            <person name="Kitahashi Y."/>
            <person name="Uohara A."/>
        </authorList>
    </citation>
    <scope>NUCLEOTIDE SEQUENCE [LARGE SCALE GENOMIC DNA]</scope>
    <source>
        <strain evidence="2 3">NBRC 108638</strain>
    </source>
</reference>
<proteinExistence type="predicted"/>
<dbReference type="Pfam" id="PF00459">
    <property type="entry name" value="Inositol_P"/>
    <property type="match status" value="1"/>
</dbReference>
<comment type="cofactor">
    <cofactor evidence="1">
        <name>Mg(2+)</name>
        <dbReference type="ChEBI" id="CHEBI:18420"/>
    </cofactor>
</comment>
<dbReference type="SUPFAM" id="SSF56655">
    <property type="entry name" value="Carbohydrate phosphatase"/>
    <property type="match status" value="1"/>
</dbReference>
<comment type="caution">
    <text evidence="2">The sequence shown here is derived from an EMBL/GenBank/DDBJ whole genome shotgun (WGS) entry which is preliminary data.</text>
</comment>
<keyword evidence="3" id="KW-1185">Reference proteome</keyword>
<dbReference type="GO" id="GO:0046872">
    <property type="term" value="F:metal ion binding"/>
    <property type="evidence" value="ECO:0007669"/>
    <property type="project" value="UniProtKB-KW"/>
</dbReference>
<protein>
    <submittedName>
        <fullName evidence="2">Fructose 1,6-bisphosphatase</fullName>
    </submittedName>
</protein>
<feature type="binding site" evidence="1">
    <location>
        <position position="71"/>
    </location>
    <ligand>
        <name>Mg(2+)</name>
        <dbReference type="ChEBI" id="CHEBI:18420"/>
        <label>1</label>
        <note>catalytic</note>
    </ligand>
</feature>
<dbReference type="EMBL" id="BLPG01000001">
    <property type="protein sequence ID" value="GFJ89001.1"/>
    <property type="molecule type" value="Genomic_DNA"/>
</dbReference>
<dbReference type="InterPro" id="IPR000760">
    <property type="entry name" value="Inositol_monophosphatase-like"/>
</dbReference>
<gene>
    <name evidence="2" type="ORF">Prum_026430</name>
</gene>
<accession>A0A6V8L2L0</accession>
<evidence type="ECO:0000313" key="2">
    <source>
        <dbReference type="EMBL" id="GFJ89001.1"/>
    </source>
</evidence>
<sequence length="278" mass="29587">MALTSLVFDIAEKIAESVRPLLVDVRSLPSLGAVVLDKGGGHLAHEIDRVAEDVLFGTLKSAGYAGLVYSEESGLVRLGSEPRFLICDPYCNTSLTFRGVRESAVAVYEYTLAGVFVAGAIADLQIPRVVWADQQTPTSVTHLGFEGATGPARRSSASSVDDAFLVISLLKQKRRAETPMRLFRRAGQVATIDGAIVAVRLAVGEIDGFVDSTIGQPSYEALAYELVRRAGGVVTDGEGADIDFQMIVGGLANAEVRRQTVVAAANRSLHQELLTLLA</sequence>
<name>A0A6V8L2L0_9ACTN</name>
<organism evidence="2 3">
    <name type="scientific">Phytohabitans rumicis</name>
    <dbReference type="NCBI Taxonomy" id="1076125"/>
    <lineage>
        <taxon>Bacteria</taxon>
        <taxon>Bacillati</taxon>
        <taxon>Actinomycetota</taxon>
        <taxon>Actinomycetes</taxon>
        <taxon>Micromonosporales</taxon>
        <taxon>Micromonosporaceae</taxon>
    </lineage>
</organism>
<reference evidence="2 3" key="1">
    <citation type="submission" date="2020-03" db="EMBL/GenBank/DDBJ databases">
        <title>Whole genome shotgun sequence of Phytohabitans rumicis NBRC 108638.</title>
        <authorList>
            <person name="Komaki H."/>
            <person name="Tamura T."/>
        </authorList>
    </citation>
    <scope>NUCLEOTIDE SEQUENCE [LARGE SCALE GENOMIC DNA]</scope>
    <source>
        <strain evidence="2 3">NBRC 108638</strain>
    </source>
</reference>
<dbReference type="Gene3D" id="3.30.540.10">
    <property type="entry name" value="Fructose-1,6-Bisphosphatase, subunit A, domain 1"/>
    <property type="match status" value="1"/>
</dbReference>
<keyword evidence="1" id="KW-0479">Metal-binding</keyword>
<feature type="binding site" evidence="1">
    <location>
        <position position="88"/>
    </location>
    <ligand>
        <name>Mg(2+)</name>
        <dbReference type="ChEBI" id="CHEBI:18420"/>
        <label>1</label>
        <note>catalytic</note>
    </ligand>
</feature>
<dbReference type="Proteomes" id="UP000482960">
    <property type="component" value="Unassembled WGS sequence"/>
</dbReference>
<evidence type="ECO:0000256" key="1">
    <source>
        <dbReference type="PIRSR" id="PIRSR600760-2"/>
    </source>
</evidence>
<evidence type="ECO:0000313" key="3">
    <source>
        <dbReference type="Proteomes" id="UP000482960"/>
    </source>
</evidence>
<keyword evidence="1" id="KW-0460">Magnesium</keyword>
<dbReference type="RefSeq" id="WP_173076573.1">
    <property type="nucleotide sequence ID" value="NZ_BAABJB010000014.1"/>
</dbReference>
<dbReference type="AlphaFoldDB" id="A0A6V8L2L0"/>
<dbReference type="Gene3D" id="3.40.190.80">
    <property type="match status" value="1"/>
</dbReference>